<dbReference type="PANTHER" id="PTHR11319">
    <property type="entry name" value="G PROTEIN-COUPLED RECEPTOR-RELATED"/>
    <property type="match status" value="1"/>
</dbReference>
<keyword evidence="2" id="KW-0472">Membrane</keyword>
<dbReference type="GeneID" id="7845474"/>
<dbReference type="RefSeq" id="XP_001025375.2">
    <property type="nucleotide sequence ID" value="XM_001025375.2"/>
</dbReference>
<dbReference type="PANTHER" id="PTHR11319:SF35">
    <property type="entry name" value="OUTER MEMBRANE PROTEIN PMPC-RELATED"/>
    <property type="match status" value="1"/>
</dbReference>
<proteinExistence type="predicted"/>
<feature type="region of interest" description="Disordered" evidence="1">
    <location>
        <begin position="2409"/>
        <end position="2429"/>
    </location>
</feature>
<feature type="transmembrane region" description="Helical" evidence="2">
    <location>
        <begin position="2131"/>
        <end position="2155"/>
    </location>
</feature>
<keyword evidence="2" id="KW-1133">Transmembrane helix</keyword>
<feature type="transmembrane region" description="Helical" evidence="2">
    <location>
        <begin position="2295"/>
        <end position="2312"/>
    </location>
</feature>
<dbReference type="OrthoDB" id="4062651at2759"/>
<feature type="transmembrane region" description="Helical" evidence="2">
    <location>
        <begin position="2219"/>
        <end position="2241"/>
    </location>
</feature>
<feature type="transmembrane region" description="Helical" evidence="2">
    <location>
        <begin position="2327"/>
        <end position="2345"/>
    </location>
</feature>
<reference evidence="4" key="1">
    <citation type="journal article" date="2006" name="PLoS Biol.">
        <title>Macronuclear genome sequence of the ciliate Tetrahymena thermophila, a model eukaryote.</title>
        <authorList>
            <person name="Eisen J.A."/>
            <person name="Coyne R.S."/>
            <person name="Wu M."/>
            <person name="Wu D."/>
            <person name="Thiagarajan M."/>
            <person name="Wortman J.R."/>
            <person name="Badger J.H."/>
            <person name="Ren Q."/>
            <person name="Amedeo P."/>
            <person name="Jones K.M."/>
            <person name="Tallon L.J."/>
            <person name="Delcher A.L."/>
            <person name="Salzberg S.L."/>
            <person name="Silva J.C."/>
            <person name="Haas B.J."/>
            <person name="Majoros W.H."/>
            <person name="Farzad M."/>
            <person name="Carlton J.M."/>
            <person name="Smith R.K. Jr."/>
            <person name="Garg J."/>
            <person name="Pearlman R.E."/>
            <person name="Karrer K.M."/>
            <person name="Sun L."/>
            <person name="Manning G."/>
            <person name="Elde N.C."/>
            <person name="Turkewitz A.P."/>
            <person name="Asai D.J."/>
            <person name="Wilkes D.E."/>
            <person name="Wang Y."/>
            <person name="Cai H."/>
            <person name="Collins K."/>
            <person name="Stewart B.A."/>
            <person name="Lee S.R."/>
            <person name="Wilamowska K."/>
            <person name="Weinberg Z."/>
            <person name="Ruzzo W.L."/>
            <person name="Wloga D."/>
            <person name="Gaertig J."/>
            <person name="Frankel J."/>
            <person name="Tsao C.-C."/>
            <person name="Gorovsky M.A."/>
            <person name="Keeling P.J."/>
            <person name="Waller R.F."/>
            <person name="Patron N.J."/>
            <person name="Cherry J.M."/>
            <person name="Stover N.A."/>
            <person name="Krieger C.J."/>
            <person name="del Toro C."/>
            <person name="Ryder H.F."/>
            <person name="Williamson S.C."/>
            <person name="Barbeau R.A."/>
            <person name="Hamilton E.P."/>
            <person name="Orias E."/>
        </authorList>
    </citation>
    <scope>NUCLEOTIDE SEQUENCE [LARGE SCALE GENOMIC DNA]</scope>
    <source>
        <strain evidence="4">SB210</strain>
    </source>
</reference>
<feature type="transmembrane region" description="Helical" evidence="2">
    <location>
        <begin position="2014"/>
        <end position="2032"/>
    </location>
</feature>
<gene>
    <name evidence="3" type="ORF">TTHERM_00765150</name>
</gene>
<dbReference type="InParanoid" id="I7MAR0"/>
<dbReference type="EMBL" id="GG662407">
    <property type="protein sequence ID" value="EAS05130.2"/>
    <property type="molecule type" value="Genomic_DNA"/>
</dbReference>
<feature type="region of interest" description="Disordered" evidence="1">
    <location>
        <begin position="2496"/>
        <end position="2518"/>
    </location>
</feature>
<evidence type="ECO:0000313" key="4">
    <source>
        <dbReference type="Proteomes" id="UP000009168"/>
    </source>
</evidence>
<dbReference type="KEGG" id="tet:TTHERM_00765150"/>
<sequence length="2761" mass="317803">MKLIDSFIIENTNLLVMAFNGFLSLDQEFQSTIFFYEIQQNKLMGTIKNQNNVKGVQYNTLNSQIIVSTTKFLLFYDIPQLQLKQKVQTNLGSQILINQGIIYLINSYQMKLINQLDDNKIQIVNFLRMGFTEQNYQNIYHYFSEQPQQIALLGLPNGQQIIQFNVQNIVFVSDLTGTSFVQLVGNDLSIIKNNGQYIADTFFIPGSYCFASVISQSANLDIWNLQDYATQQQHYVRTIALSNQQGIIIDQIFYFKQGQISYIIYTLKRNFNETSASSYYLGQVWASQLQLDQNLFITGYTNSNLLVNANQNYLIKIDIFYQQNILFVYDDFANNKIRLFSLDNLVTQLQQIPQSFQVEQFDMRTQASWVGQNQKIVSLQQKNLLIQQNNDPSQPLAYQMAYYLNLYDISFKIQSQFLLTDHYFSLGDLIKVQGANSQYLLRAQNNQGKKLRIFDPTQNVIIGEWEVSNNSQTVLDFTKSDPNIQISAFYINGSYNVCFAIYSRYPNVYQNDITKQNYGIECVSFSTGDMNTVQYYVLNNPANSKSQLFQSVFYSQKQKEIIGFLSSGQYLRWNIITKTLIQNDFYNIQNCQNSPLLSPQYIQEEDSLLVDCSQGLTLIQVYKNSAQTILVNKPNSQLMSFQYLNINNNRILITLQDYSMLNLIDLNVVLSPTNNIQNKYYPILLYDTNKIVNILLIPSNILYIFMNDRLSKLNLTPCVNYSLDSCINSCFKQYNFQVSDQLQNLSSYGIGSSNNPFLSSNMFLFSSLEINTIINMFSQISSLNSIQVEINIQGQNQLSLRQEYFASFEKNTIVQISFQSLQQNQLSIINLANNMIIQNYQYFQIKNFDLRIQAPTDSSLFMDFQCNLIFANIQSLNLKNSFAKSVMTLQDGSVKLIPCTILFQNSKALLQDITIQNISLFNPASYQELFSFTGNQQNEIVFDTLNITSSQLDGMIIINNKSPSQLKINNLFIQDNTCQNTNTIYSLPIFLSMTFSVTKVNIYKNVFCNDVSLFNSYPINDDSIQSLIDSQNQFQNIKILENTIYYSNLKFFFLDLQLYSSGNQSNYIKIEDLMIQNNIHLQTNLLDTSKSYFQTYIFINNFSGLNIRNSYFYNQQGTNFIKTANTQNVTIQRLECINDILNQTVENGACLKFFQIQNTTIDQLVIKNQFSNGINLFSLYNQDYQDIVLSLTNSNFTNNLIQQIQQIQLSANIMYISNQQEGNILLSGLILSDNTVRAVSDLVALSTAGIYIDSFTSSVNIQNSKFLNVMTTTILSHLSINAQNLSIFQCKFQKQKYKPLSEKESQQSLVLGGMMKVNVQYLKINNSSFSDSNASLGGFIYVTSLTQVVLSISIFDCDFQNSISNDSSIIHIISLSVKEQLNIYNSNFTNIKSTNTESSRAIFLTKDSPTNLGNSMEVVLKNVKFTNITGISDVSIFYLQDCQIQAEKIVYYGREQISQEILQDDSYQDGCLFNLQNSLLNITGLEMSSLIQRTSPLLLDQDNSNKAIISNSVIQNIYFSNKGLISTNTDLELKYFQVTNSSYFQYDSGNGALISISSSSLKNYINTFIAFQLQFQNIYSTLNQAIPINAINLNTVSVLITNSSFTNLIGGAVAIQNPQKFCTIKFSNFLQIGMQQQSQQSQIITSAISLILSNDVMKNSTTLIQFEDINITQSMSYQGGGLYINSNAQNKSQSLNLTRVSFNQNYAIIGGGYFIQGMKVYENYCTFDQNSVKYYGSQGFQYPTFIQLVESDILKQYSYQYNNDKQYLHLSNITSGMTLPKLSFKVLDNKYEVVKFCIDQLFYTISDYNQLNIEIDPIFHKNKTDYYYIQGQDQVDQNCTDFTFTFDQLQYIAIPNAPAQLNVNHYIVNLNYTVFTNLTANFTIFLDVVDCNMGQIKLSTIGKYQICQACSSNTFTFDFTKCYNCPDGATCPGGSQMLIQSGYWRENQYSSIVVSCDNNYNNCIGGTAGNQLCLEGHIGPLCEECDLFGVINGNSYTRTGVYNCSPCNGQVTNIIIVIFTNLALLFQQYVVLTSDITYRKAKSRYYKSQMQKRTDTSSQMATKEEELNKNLSVYLKILMNYFQLVVIIKNFQINIPLPLINLPQTISRPVDHAVNTLDCWVKDWSTGIPYVYFRLIIACIVPAVYFALSMLLYFFYMFLKKQKPKKYILTSSIIFLFLYLQPDMIERTVSVIACRQIGNKDYLLGDLLYLCHTQDYKKYSYTIGLSLFFLFLIIVPAFLFLSLRRNKTRLKSENFLLQMGYLYSEYKESKYYWEFAKMYKKILTIMVINFYYKDITVKGFIVIFIIIIYQQISDKVKPFNVLDNNYLDQLSCKIAVLTILIGLFINNNPDPYQVVISLIVMAIFNLLFFYWIGQRIVYEYKVLIQKYYFQVKQIFKRCKRRFFSKSITNQQQQSSQNNPYDADLENQEDNPNNISKYNLNVIAGLDEAIKANPNIRYNITVSRHFPQSLQLRKFNSNMSQYYHKTETLREQVAIDLKKSKSSQSSRTQHNEDQQNWQDQSQEFQFFQKITNNNNNFQVLQPLSFIRKQTSVFQNHQEDPINEEQSQLEHDHIQIQQNDMSNYQQDSVIHQTEKTKKNDSSLSQLNLTDIQIRDDNDQNTQSDEIKINFQSKYLTKSPKVKNNDQYVGKQQKESFLDSSTIQNLDFTVKFGGADTSNFTSPKLSLGSQKNQTKEQFIFPIQLIHKDSGEVKTLKSANSCNDLENEKAQVPYQINESIFTKRQNSIFQREKKNTDNKILQNEI</sequence>
<protein>
    <submittedName>
        <fullName evidence="3">Transmembrane protein, putative</fullName>
    </submittedName>
</protein>
<organism evidence="3 4">
    <name type="scientific">Tetrahymena thermophila (strain SB210)</name>
    <dbReference type="NCBI Taxonomy" id="312017"/>
    <lineage>
        <taxon>Eukaryota</taxon>
        <taxon>Sar</taxon>
        <taxon>Alveolata</taxon>
        <taxon>Ciliophora</taxon>
        <taxon>Intramacronucleata</taxon>
        <taxon>Oligohymenophorea</taxon>
        <taxon>Hymenostomatida</taxon>
        <taxon>Tetrahymenina</taxon>
        <taxon>Tetrahymenidae</taxon>
        <taxon>Tetrahymena</taxon>
    </lineage>
</organism>
<evidence type="ECO:0000256" key="1">
    <source>
        <dbReference type="SAM" id="MobiDB-lite"/>
    </source>
</evidence>
<name>I7MAR0_TETTS</name>
<keyword evidence="2 3" id="KW-0812">Transmembrane</keyword>
<dbReference type="SUPFAM" id="SSF51126">
    <property type="entry name" value="Pectin lyase-like"/>
    <property type="match status" value="1"/>
</dbReference>
<accession>I7MAR0</accession>
<feature type="transmembrane region" description="Helical" evidence="2">
    <location>
        <begin position="2352"/>
        <end position="2372"/>
    </location>
</feature>
<dbReference type="InterPro" id="IPR011050">
    <property type="entry name" value="Pectin_lyase_fold/virulence"/>
</dbReference>
<feature type="compositionally biased region" description="Low complexity" evidence="1">
    <location>
        <begin position="2409"/>
        <end position="2418"/>
    </location>
</feature>
<dbReference type="Proteomes" id="UP000009168">
    <property type="component" value="Unassembled WGS sequence"/>
</dbReference>
<evidence type="ECO:0000313" key="3">
    <source>
        <dbReference type="EMBL" id="EAS05130.2"/>
    </source>
</evidence>
<keyword evidence="4" id="KW-1185">Reference proteome</keyword>
<evidence type="ECO:0000256" key="2">
    <source>
        <dbReference type="SAM" id="Phobius"/>
    </source>
</evidence>